<reference evidence="2 4" key="2">
    <citation type="submission" date="2022-10" db="EMBL/GenBank/DDBJ databases">
        <title>Comparative genomic study of S. anginosus.</title>
        <authorList>
            <person name="Prasad A."/>
            <person name="Ene A."/>
            <person name="Jablonska S."/>
            <person name="Du J."/>
            <person name="Wolfe A.J."/>
            <person name="Putonti C."/>
        </authorList>
    </citation>
    <scope>NUCLEOTIDE SEQUENCE [LARGE SCALE GENOMIC DNA]</scope>
    <source>
        <strain evidence="2 4">UMB9231</strain>
    </source>
</reference>
<dbReference type="RefSeq" id="WP_150890984.1">
    <property type="nucleotide sequence ID" value="NZ_CP118046.1"/>
</dbReference>
<organism evidence="3">
    <name type="scientific">Streptococcus anginosus</name>
    <dbReference type="NCBI Taxonomy" id="1328"/>
    <lineage>
        <taxon>Bacteria</taxon>
        <taxon>Bacillati</taxon>
        <taxon>Bacillota</taxon>
        <taxon>Bacilli</taxon>
        <taxon>Lactobacillales</taxon>
        <taxon>Streptococcaceae</taxon>
        <taxon>Streptococcus</taxon>
        <taxon>Streptococcus anginosus group</taxon>
    </lineage>
</organism>
<dbReference type="EMBL" id="JAAJBG010000006">
    <property type="protein sequence ID" value="NGG15900.1"/>
    <property type="molecule type" value="Genomic_DNA"/>
</dbReference>
<reference evidence="3" key="1">
    <citation type="submission" date="2020-02" db="EMBL/GenBank/DDBJ databases">
        <title>Antibiotic resistance/susceptibility profiles of lactic acid-producing cocci isolated from the human vagina, and analysis of the genetic basis of atypical resistances.</title>
        <authorList>
            <person name="Sirichoat A."/>
            <person name="Florez A.B."/>
            <person name="Vazquez L."/>
            <person name="Buppasiri P."/>
            <person name="Panya M."/>
            <person name="Lulitanond V."/>
            <person name="Mayo B."/>
        </authorList>
    </citation>
    <scope>NUCLEOTIDE SEQUENCE</scope>
    <source>
        <strain evidence="3">VA01-10AN</strain>
    </source>
</reference>
<dbReference type="AlphaFoldDB" id="A0A6G4MXV1"/>
<feature type="transmembrane region" description="Helical" evidence="1">
    <location>
        <begin position="21"/>
        <end position="38"/>
    </location>
</feature>
<keyword evidence="1" id="KW-0812">Transmembrane</keyword>
<dbReference type="Proteomes" id="UP001526076">
    <property type="component" value="Unassembled WGS sequence"/>
</dbReference>
<accession>A0A6G4MXV1</accession>
<keyword evidence="1" id="KW-0472">Membrane</keyword>
<gene>
    <name evidence="3" type="ORF">G5T13_04510</name>
    <name evidence="2" type="ORF">OJ597_05720</name>
</gene>
<keyword evidence="4" id="KW-1185">Reference proteome</keyword>
<proteinExistence type="predicted"/>
<name>A0A6G4MXV1_STRAP</name>
<feature type="transmembrane region" description="Helical" evidence="1">
    <location>
        <begin position="50"/>
        <end position="68"/>
    </location>
</feature>
<evidence type="ECO:0000313" key="4">
    <source>
        <dbReference type="Proteomes" id="UP001526076"/>
    </source>
</evidence>
<evidence type="ECO:0000313" key="3">
    <source>
        <dbReference type="EMBL" id="NGG15900.1"/>
    </source>
</evidence>
<dbReference type="EMBL" id="JAPAHU010000008">
    <property type="protein sequence ID" value="MCW1041955.1"/>
    <property type="molecule type" value="Genomic_DNA"/>
</dbReference>
<evidence type="ECO:0000313" key="2">
    <source>
        <dbReference type="EMBL" id="MCW1041955.1"/>
    </source>
</evidence>
<evidence type="ECO:0000256" key="1">
    <source>
        <dbReference type="SAM" id="Phobius"/>
    </source>
</evidence>
<keyword evidence="1" id="KW-1133">Transmembrane helix</keyword>
<comment type="caution">
    <text evidence="3">The sequence shown here is derived from an EMBL/GenBank/DDBJ whole genome shotgun (WGS) entry which is preliminary data.</text>
</comment>
<protein>
    <submittedName>
        <fullName evidence="3">Uncharacterized protein</fullName>
    </submittedName>
</protein>
<sequence>MKLKQKWQRRSFATDFIVKGLFWIILFVVLLFSFNYAISGTLYASEFWDMVGGVLALIASFIALIFFARRAIIEGYYISAHDCVMATFYTDIENDPHYSKIYHEINKKYADDVSACVKALEPLQSHYFYCCFQEYIEQMNWLEKFVICLYSAFTVGSFSIHLELSRARRRNWFDDMDNEFL</sequence>